<reference evidence="1 2" key="1">
    <citation type="journal article" date="2020" name="Phytopathology">
        <title>Genome Sequence Resources of Colletotrichum truncatum, C. plurivorum, C. musicola, and C. sojae: Four Species Pathogenic to Soybean (Glycine max).</title>
        <authorList>
            <person name="Rogerio F."/>
            <person name="Boufleur T.R."/>
            <person name="Ciampi-Guillardi M."/>
            <person name="Sukno S.A."/>
            <person name="Thon M.R."/>
            <person name="Massola Junior N.S."/>
            <person name="Baroncelli R."/>
        </authorList>
    </citation>
    <scope>NUCLEOTIDE SEQUENCE [LARGE SCALE GENOMIC DNA]</scope>
    <source>
        <strain evidence="1 2">CMES1059</strain>
    </source>
</reference>
<protein>
    <submittedName>
        <fullName evidence="1">Uncharacterized protein</fullName>
    </submittedName>
</protein>
<proteinExistence type="predicted"/>
<name>A0ACC3YW04_COLTU</name>
<accession>A0ACC3YW04</accession>
<evidence type="ECO:0000313" key="2">
    <source>
        <dbReference type="Proteomes" id="UP000805649"/>
    </source>
</evidence>
<dbReference type="EMBL" id="VUJX02000005">
    <property type="protein sequence ID" value="KAL0936105.1"/>
    <property type="molecule type" value="Genomic_DNA"/>
</dbReference>
<keyword evidence="2" id="KW-1185">Reference proteome</keyword>
<sequence>MHPQALIIALFASALSTAAAPVEESEHPTSANSTGSYEAIEQLSLDKRDSCGTRGPLFDKQSISSLKWDLQNNNPNGKAYVPRQSWFSWSICNARVCIKNSYLTENTHIKRWEAGWAVGYIQDMCCYAGGNSQWYVLFLVLLQCYS</sequence>
<evidence type="ECO:0000313" key="1">
    <source>
        <dbReference type="EMBL" id="KAL0936105.1"/>
    </source>
</evidence>
<dbReference type="Proteomes" id="UP000805649">
    <property type="component" value="Unassembled WGS sequence"/>
</dbReference>
<comment type="caution">
    <text evidence="1">The sequence shown here is derived from an EMBL/GenBank/DDBJ whole genome shotgun (WGS) entry which is preliminary data.</text>
</comment>
<gene>
    <name evidence="1" type="ORF">CTRU02_208320</name>
</gene>
<organism evidence="1 2">
    <name type="scientific">Colletotrichum truncatum</name>
    <name type="common">Anthracnose fungus</name>
    <name type="synonym">Colletotrichum capsici</name>
    <dbReference type="NCBI Taxonomy" id="5467"/>
    <lineage>
        <taxon>Eukaryota</taxon>
        <taxon>Fungi</taxon>
        <taxon>Dikarya</taxon>
        <taxon>Ascomycota</taxon>
        <taxon>Pezizomycotina</taxon>
        <taxon>Sordariomycetes</taxon>
        <taxon>Hypocreomycetidae</taxon>
        <taxon>Glomerellales</taxon>
        <taxon>Glomerellaceae</taxon>
        <taxon>Colletotrichum</taxon>
        <taxon>Colletotrichum truncatum species complex</taxon>
    </lineage>
</organism>